<protein>
    <submittedName>
        <fullName evidence="2">Uncharacterized protein</fullName>
    </submittedName>
</protein>
<comment type="caution">
    <text evidence="2">The sequence shown here is derived from an EMBL/GenBank/DDBJ whole genome shotgun (WGS) entry which is preliminary data.</text>
</comment>
<evidence type="ECO:0000313" key="2">
    <source>
        <dbReference type="EMBL" id="EWC43372.1"/>
    </source>
</evidence>
<proteinExistence type="predicted"/>
<dbReference type="AlphaFoldDB" id="A0A061JUK3"/>
<evidence type="ECO:0000313" key="3">
    <source>
        <dbReference type="Proteomes" id="UP000026923"/>
    </source>
</evidence>
<feature type="region of interest" description="Disordered" evidence="1">
    <location>
        <begin position="1"/>
        <end position="30"/>
    </location>
</feature>
<evidence type="ECO:0000256" key="1">
    <source>
        <dbReference type="SAM" id="MobiDB-lite"/>
    </source>
</evidence>
<dbReference type="HOGENOM" id="CLU_3404974_0_0_6"/>
<name>A0A061JUK3_STUST</name>
<dbReference type="EMBL" id="AMCZ02000001">
    <property type="protein sequence ID" value="EWC43372.1"/>
    <property type="molecule type" value="Genomic_DNA"/>
</dbReference>
<sequence>MPEDAGEAQKWLRFASTQAGEPAGQPPGPA</sequence>
<dbReference type="Proteomes" id="UP000026923">
    <property type="component" value="Unassembled WGS sequence"/>
</dbReference>
<gene>
    <name evidence="2" type="ORF">B597_001235</name>
</gene>
<reference evidence="2 3" key="1">
    <citation type="journal article" date="2013" name="Genome Announc.">
        <title>Draft Genome of the Nitrogen-Fixing Bacterium Pseudomonas stutzeri Strain KOS6 Isolated from Industrial Hydrocarbon Sludge.</title>
        <authorList>
            <person name="Grigoryeva T.V."/>
            <person name="Laikov A.V."/>
            <person name="Naumova R.P."/>
            <person name="Manolov A.I."/>
            <person name="Larin A.K."/>
            <person name="Karpova I.Y."/>
            <person name="Semashko T.A."/>
            <person name="Alexeev D.G."/>
            <person name="Kostryukova E.S."/>
            <person name="Muller R."/>
            <person name="Govorun V.M."/>
        </authorList>
    </citation>
    <scope>NUCLEOTIDE SEQUENCE [LARGE SCALE GENOMIC DNA]</scope>
    <source>
        <strain evidence="2 3">KOS6</strain>
    </source>
</reference>
<accession>A0A061JUK3</accession>
<organism evidence="2 3">
    <name type="scientific">Stutzerimonas stutzeri KOS6</name>
    <dbReference type="NCBI Taxonomy" id="1218352"/>
    <lineage>
        <taxon>Bacteria</taxon>
        <taxon>Pseudomonadati</taxon>
        <taxon>Pseudomonadota</taxon>
        <taxon>Gammaproteobacteria</taxon>
        <taxon>Pseudomonadales</taxon>
        <taxon>Pseudomonadaceae</taxon>
        <taxon>Stutzerimonas</taxon>
    </lineage>
</organism>